<organism evidence="1 2">
    <name type="scientific">Papilio machaon</name>
    <name type="common">Old World swallowtail butterfly</name>
    <dbReference type="NCBI Taxonomy" id="76193"/>
    <lineage>
        <taxon>Eukaryota</taxon>
        <taxon>Metazoa</taxon>
        <taxon>Ecdysozoa</taxon>
        <taxon>Arthropoda</taxon>
        <taxon>Hexapoda</taxon>
        <taxon>Insecta</taxon>
        <taxon>Pterygota</taxon>
        <taxon>Neoptera</taxon>
        <taxon>Endopterygota</taxon>
        <taxon>Lepidoptera</taxon>
        <taxon>Glossata</taxon>
        <taxon>Ditrysia</taxon>
        <taxon>Papilionoidea</taxon>
        <taxon>Papilionidae</taxon>
        <taxon>Papilioninae</taxon>
        <taxon>Papilio</taxon>
    </lineage>
</organism>
<evidence type="ECO:0000313" key="1">
    <source>
        <dbReference type="EMBL" id="KPJ10459.1"/>
    </source>
</evidence>
<dbReference type="SUPFAM" id="SSF48371">
    <property type="entry name" value="ARM repeat"/>
    <property type="match status" value="1"/>
</dbReference>
<protein>
    <submittedName>
        <fullName evidence="1">Uncharacterized protein</fullName>
    </submittedName>
</protein>
<sequence>MPESVLNKVKLCSSYDGKSFRNSITDCNNDVRLIVTKAKNRVSVLTCMRLLWTGKRFFEEEHAAHATAAVLRALTHYAAVGSNVAVEICLQFITDLFNGLHKSASPLSHQSAYTVEQLLACLKAQVQYFSKNPSSILSSAKVLQALISYQPSDLKIRACVANSLVQILNPWLEMLVDYAGKFVLGALKHTLLVDGNGISGSLLVVTSQIGLDTLRLINLVQQSKQQTDFIQSIIIDEQELNVLKDTVSLMTTGIQTTIYELALFVKMSTISNTSLKSLEERVYLEKATQRLILLLQPDPTVFYTHNPAILLWSFSSSRIPDYIRTEVLSQWLKTEDSLPEDMIKEFEVWKLLLNILIKCKNKEVVANCMETLNLCLEEADEESTHAFSTLIWSMLPEILSKYLIDYSYEIETNTCHLMDLATSLYPSDVDQNVCIKIAALLTAIFSRHNVDNPKERIEVRYHYEYVCLKLCLILLNLAHNRHDNRVLLIFTNREGFLPAVLYTSNHCDDRVACVALQLLSYVVRYFTKNNYQVSVMLQVQTEQVIKSLRRDNAKERSALLLQFVCAMLSSVSTPLALSSELSTAPSGNQQCKALRALMFRIQLSLCCRDSDEQRAVGWKTLTSIFKYAVLYKGDAKLVAVLTSQPWTHTLIRFQLTQKLTDEFLSFLTDWLTLLQITIQNSIAGRNCYISKYNPLSKTLMLLKSNLQVNEEKEVKQQILKIVDNIIGGGNIDFT</sequence>
<keyword evidence="2" id="KW-1185">Reference proteome</keyword>
<dbReference type="AlphaFoldDB" id="A0A194QYT6"/>
<accession>A0A194QYT6</accession>
<dbReference type="InterPro" id="IPR016024">
    <property type="entry name" value="ARM-type_fold"/>
</dbReference>
<evidence type="ECO:0000313" key="2">
    <source>
        <dbReference type="Proteomes" id="UP000053240"/>
    </source>
</evidence>
<gene>
    <name evidence="1" type="ORF">RR48_09593</name>
</gene>
<proteinExistence type="predicted"/>
<dbReference type="Proteomes" id="UP000053240">
    <property type="component" value="Unassembled WGS sequence"/>
</dbReference>
<dbReference type="EMBL" id="KQ460949">
    <property type="protein sequence ID" value="KPJ10459.1"/>
    <property type="molecule type" value="Genomic_DNA"/>
</dbReference>
<reference evidence="1 2" key="1">
    <citation type="journal article" date="2015" name="Nat. Commun.">
        <title>Outbred genome sequencing and CRISPR/Cas9 gene editing in butterflies.</title>
        <authorList>
            <person name="Li X."/>
            <person name="Fan D."/>
            <person name="Zhang W."/>
            <person name="Liu G."/>
            <person name="Zhang L."/>
            <person name="Zhao L."/>
            <person name="Fang X."/>
            <person name="Chen L."/>
            <person name="Dong Y."/>
            <person name="Chen Y."/>
            <person name="Ding Y."/>
            <person name="Zhao R."/>
            <person name="Feng M."/>
            <person name="Zhu Y."/>
            <person name="Feng Y."/>
            <person name="Jiang X."/>
            <person name="Zhu D."/>
            <person name="Xiang H."/>
            <person name="Feng X."/>
            <person name="Li S."/>
            <person name="Wang J."/>
            <person name="Zhang G."/>
            <person name="Kronforst M.R."/>
            <person name="Wang W."/>
        </authorList>
    </citation>
    <scope>NUCLEOTIDE SEQUENCE [LARGE SCALE GENOMIC DNA]</scope>
    <source>
        <strain evidence="1">Ya'a_city_454_Pm</strain>
        <tissue evidence="1">Whole body</tissue>
    </source>
</reference>
<dbReference type="InParanoid" id="A0A194QYT6"/>
<name>A0A194QYT6_PAPMA</name>